<feature type="domain" description="Ubiquitin/SUMO-activating enzyme ubiquitin-like" evidence="11">
    <location>
        <begin position="497"/>
        <end position="589"/>
    </location>
</feature>
<feature type="binding site" evidence="7">
    <location>
        <begin position="19"/>
        <end position="24"/>
    </location>
    <ligand>
        <name>ATP</name>
        <dbReference type="ChEBI" id="CHEBI:30616"/>
    </ligand>
</feature>
<proteinExistence type="inferred from homology"/>
<dbReference type="InterPro" id="IPR035985">
    <property type="entry name" value="Ubiquitin-activating_enz"/>
</dbReference>
<evidence type="ECO:0000256" key="1">
    <source>
        <dbReference type="ARBA" id="ARBA00005673"/>
    </source>
</evidence>
<feature type="binding site" evidence="7">
    <location>
        <begin position="51"/>
        <end position="54"/>
    </location>
    <ligand>
        <name>ATP</name>
        <dbReference type="ChEBI" id="CHEBI:30616"/>
    </ligand>
</feature>
<evidence type="ECO:0000313" key="13">
    <source>
        <dbReference type="Proteomes" id="UP000655225"/>
    </source>
</evidence>
<sequence>MDAEQQLQAIKQAKVLMVGAGGIGCELLKTLALSSFQDIHIIDMDTIEVSNLNRQFLFRQSHVGQSKAKVARDAVLRFKPHINITAHHANVKDPEFNVDFYKQFNIVLSGLDNLDARRHVNRLCLAADIPLVESGTTGFLGQVTVHMKGKTECYECQPKPTPKTYPVCTITSTPSKDQFEGGGGGVSLPLARNFSLPLARNLLTGTISLSCLVHPCLSFSHLCTPVLGCFILFVHCIVWAKDLLFSKLFGDKDQENDLNVCSNNATSSSEHAEDVFKHILDEDIEQYGRRIYDHVFGYNIEVALANEEAWKNRNRPKPTYSSDILPDKLIQQIGNLDNGATDDPSSVSAMGSLGLKNPRDIWNLEENTRIFLEALKLFFGKREKEIGNLTFDKDDQLAVEFVTAAANIRAASFGIPLHSLFEAKGIAGNIVHAVATTNAIIAGLIVIEAIKVLLCDTNSYRMTYCLQHPSRKMLLMPVEPFEPNKSCYVCSETPLSLQVNTHRSTLRDFVEKIVKGKLRMDFPLIMHGSALLYEVGDDLEEDMAANYAANLHKVLSELPSPVTSGTVLTVEDLQQELSCNINIKHREEFDEENEPDGMLLFGWTQAPPMNMDNSLPV</sequence>
<dbReference type="GO" id="GO:0005524">
    <property type="term" value="F:ATP binding"/>
    <property type="evidence" value="ECO:0007669"/>
    <property type="project" value="UniProtKB-UniRule"/>
</dbReference>
<dbReference type="UniPathway" id="UPA00886"/>
<protein>
    <recommendedName>
        <fullName evidence="5">SUMO-activating enzyme subunit</fullName>
    </recommendedName>
</protein>
<dbReference type="InterPro" id="IPR019572">
    <property type="entry name" value="UBA_E1_SCCH"/>
</dbReference>
<dbReference type="PANTHER" id="PTHR10953">
    <property type="entry name" value="UBIQUITIN-ACTIVATING ENZYME E1"/>
    <property type="match status" value="1"/>
</dbReference>
<dbReference type="Gene3D" id="3.10.290.20">
    <property type="entry name" value="Ubiquitin-like 2 activating enzyme e1b. Chain: B, domain 3"/>
    <property type="match status" value="1"/>
</dbReference>
<feature type="binding site" evidence="7">
    <location>
        <begin position="112"/>
        <end position="117"/>
    </location>
    <ligand>
        <name>ATP</name>
        <dbReference type="ChEBI" id="CHEBI:30616"/>
    </ligand>
</feature>
<reference evidence="12 13" key="1">
    <citation type="submission" date="2020-04" db="EMBL/GenBank/DDBJ databases">
        <title>Plant Genome Project.</title>
        <authorList>
            <person name="Zhang R.-G."/>
        </authorList>
    </citation>
    <scope>NUCLEOTIDE SEQUENCE [LARGE SCALE GENOMIC DNA]</scope>
    <source>
        <strain evidence="12">YNK0</strain>
        <tissue evidence="12">Leaf</tissue>
    </source>
</reference>
<dbReference type="AlphaFoldDB" id="A0A834ZFQ6"/>
<dbReference type="PIRSF" id="PIRSF039133">
    <property type="entry name" value="SUMO_E1B"/>
    <property type="match status" value="1"/>
</dbReference>
<dbReference type="InterPro" id="IPR000594">
    <property type="entry name" value="ThiF_NAD_FAD-bd"/>
</dbReference>
<dbReference type="EMBL" id="JABCRI010000005">
    <property type="protein sequence ID" value="KAF8406479.1"/>
    <property type="molecule type" value="Genomic_DNA"/>
</dbReference>
<dbReference type="InterPro" id="IPR028077">
    <property type="entry name" value="UAE_UbL_dom"/>
</dbReference>
<comment type="similarity">
    <text evidence="1 5">Belongs to the ubiquitin-activating E1 family.</text>
</comment>
<feature type="domain" description="Ubiquitin-activating enzyme SCCH" evidence="10">
    <location>
        <begin position="384"/>
        <end position="424"/>
    </location>
</feature>
<keyword evidence="3 5" id="KW-0833">Ubl conjugation pathway</keyword>
<keyword evidence="4 5" id="KW-0067">ATP-binding</keyword>
<evidence type="ECO:0000256" key="4">
    <source>
        <dbReference type="ARBA" id="ARBA00022840"/>
    </source>
</evidence>
<dbReference type="FunFam" id="3.40.50.720:FF:000618">
    <property type="entry name" value="SUMO-activating enzyme subunit 2"/>
    <property type="match status" value="1"/>
</dbReference>
<dbReference type="GO" id="GO:0005737">
    <property type="term" value="C:cytoplasm"/>
    <property type="evidence" value="ECO:0007669"/>
    <property type="project" value="TreeGrafter"/>
</dbReference>
<dbReference type="InterPro" id="IPR045886">
    <property type="entry name" value="ThiF/MoeB/HesA"/>
</dbReference>
<name>A0A834ZFQ6_TETSI</name>
<dbReference type="InterPro" id="IPR030661">
    <property type="entry name" value="Uba2"/>
</dbReference>
<dbReference type="GO" id="GO:0019948">
    <property type="term" value="F:SUMO activating enzyme activity"/>
    <property type="evidence" value="ECO:0007669"/>
    <property type="project" value="UniProtKB-UniRule"/>
</dbReference>
<keyword evidence="13" id="KW-1185">Reference proteome</keyword>
<keyword evidence="5 8" id="KW-0862">Zinc</keyword>
<evidence type="ECO:0000256" key="5">
    <source>
        <dbReference type="PIRNR" id="PIRNR039133"/>
    </source>
</evidence>
<feature type="binding site" evidence="8">
    <location>
        <position position="153"/>
    </location>
    <ligand>
        <name>Zn(2+)</name>
        <dbReference type="ChEBI" id="CHEBI:29105"/>
    </ligand>
</feature>
<evidence type="ECO:0000259" key="9">
    <source>
        <dbReference type="Pfam" id="PF00899"/>
    </source>
</evidence>
<dbReference type="Pfam" id="PF00899">
    <property type="entry name" value="ThiF"/>
    <property type="match status" value="1"/>
</dbReference>
<evidence type="ECO:0000259" key="10">
    <source>
        <dbReference type="Pfam" id="PF10585"/>
    </source>
</evidence>
<dbReference type="GO" id="GO:0031510">
    <property type="term" value="C:SUMO activating enzyme complex"/>
    <property type="evidence" value="ECO:0007669"/>
    <property type="project" value="UniProtKB-UniRule"/>
</dbReference>
<keyword evidence="2 5" id="KW-0547">Nucleotide-binding</keyword>
<keyword evidence="5 8" id="KW-0479">Metal-binding</keyword>
<gene>
    <name evidence="12" type="ORF">HHK36_008567</name>
</gene>
<evidence type="ECO:0000256" key="8">
    <source>
        <dbReference type="PIRSR" id="PIRSR039133-3"/>
    </source>
</evidence>
<dbReference type="SUPFAM" id="SSF69572">
    <property type="entry name" value="Activating enzymes of the ubiquitin-like proteins"/>
    <property type="match status" value="1"/>
</dbReference>
<feature type="binding site" evidence="8">
    <location>
        <position position="487"/>
    </location>
    <ligand>
        <name>Zn(2+)</name>
        <dbReference type="ChEBI" id="CHEBI:29105"/>
    </ligand>
</feature>
<comment type="subunit">
    <text evidence="5">Heterodimer.</text>
</comment>
<feature type="domain" description="THIF-type NAD/FAD binding fold" evidence="9">
    <location>
        <begin position="4"/>
        <end position="488"/>
    </location>
</feature>
<comment type="caution">
    <text evidence="12">The sequence shown here is derived from an EMBL/GenBank/DDBJ whole genome shotgun (WGS) entry which is preliminary data.</text>
</comment>
<evidence type="ECO:0000259" key="11">
    <source>
        <dbReference type="Pfam" id="PF14732"/>
    </source>
</evidence>
<comment type="pathway">
    <text evidence="5">Protein modification; protein sumoylation.</text>
</comment>
<feature type="binding site" evidence="7">
    <location>
        <position position="43"/>
    </location>
    <ligand>
        <name>ATP</name>
        <dbReference type="ChEBI" id="CHEBI:30616"/>
    </ligand>
</feature>
<dbReference type="GO" id="GO:0046872">
    <property type="term" value="F:metal ion binding"/>
    <property type="evidence" value="ECO:0007669"/>
    <property type="project" value="UniProtKB-KW"/>
</dbReference>
<evidence type="ECO:0000256" key="2">
    <source>
        <dbReference type="ARBA" id="ARBA00022741"/>
    </source>
</evidence>
<evidence type="ECO:0000256" key="3">
    <source>
        <dbReference type="ARBA" id="ARBA00022786"/>
    </source>
</evidence>
<dbReference type="FunFam" id="3.40.50.720:FF:000864">
    <property type="entry name" value="SUMO-activating enzyme subunit"/>
    <property type="match status" value="1"/>
</dbReference>
<organism evidence="12 13">
    <name type="scientific">Tetracentron sinense</name>
    <name type="common">Spur-leaf</name>
    <dbReference type="NCBI Taxonomy" id="13715"/>
    <lineage>
        <taxon>Eukaryota</taxon>
        <taxon>Viridiplantae</taxon>
        <taxon>Streptophyta</taxon>
        <taxon>Embryophyta</taxon>
        <taxon>Tracheophyta</taxon>
        <taxon>Spermatophyta</taxon>
        <taxon>Magnoliopsida</taxon>
        <taxon>Trochodendrales</taxon>
        <taxon>Trochodendraceae</taxon>
        <taxon>Tetracentron</taxon>
    </lineage>
</organism>
<evidence type="ECO:0000256" key="6">
    <source>
        <dbReference type="PIRSR" id="PIRSR039133-1"/>
    </source>
</evidence>
<feature type="binding site" evidence="8">
    <location>
        <position position="156"/>
    </location>
    <ligand>
        <name>Zn(2+)</name>
        <dbReference type="ChEBI" id="CHEBI:29105"/>
    </ligand>
</feature>
<dbReference type="Pfam" id="PF10585">
    <property type="entry name" value="UBA_E1_SCCH"/>
    <property type="match status" value="1"/>
</dbReference>
<feature type="binding site" evidence="8">
    <location>
        <position position="490"/>
    </location>
    <ligand>
        <name>Zn(2+)</name>
        <dbReference type="ChEBI" id="CHEBI:29105"/>
    </ligand>
</feature>
<dbReference type="Proteomes" id="UP000655225">
    <property type="component" value="Unassembled WGS sequence"/>
</dbReference>
<dbReference type="Pfam" id="PF14732">
    <property type="entry name" value="UAE_UbL"/>
    <property type="match status" value="1"/>
</dbReference>
<feature type="binding site" evidence="7">
    <location>
        <position position="67"/>
    </location>
    <ligand>
        <name>ATP</name>
        <dbReference type="ChEBI" id="CHEBI:30616"/>
    </ligand>
</feature>
<dbReference type="GO" id="GO:0016925">
    <property type="term" value="P:protein sumoylation"/>
    <property type="evidence" value="ECO:0007669"/>
    <property type="project" value="UniProtKB-UniRule"/>
</dbReference>
<dbReference type="Gene3D" id="3.40.50.720">
    <property type="entry name" value="NAD(P)-binding Rossmann-like Domain"/>
    <property type="match status" value="1"/>
</dbReference>
<dbReference type="OrthoDB" id="10255449at2759"/>
<feature type="active site" description="Glycyl thioester intermediate" evidence="6">
    <location>
        <position position="168"/>
    </location>
</feature>
<evidence type="ECO:0000313" key="12">
    <source>
        <dbReference type="EMBL" id="KAF8406479.1"/>
    </source>
</evidence>
<dbReference type="OMA" id="CKEACKC"/>
<accession>A0A834ZFQ6</accession>
<dbReference type="InterPro" id="IPR023318">
    <property type="entry name" value="Ub_act_enz_dom_a_sf"/>
</dbReference>
<evidence type="ECO:0000256" key="7">
    <source>
        <dbReference type="PIRSR" id="PIRSR039133-2"/>
    </source>
</evidence>
<dbReference type="PANTHER" id="PTHR10953:SF5">
    <property type="entry name" value="SUMO-ACTIVATING ENZYME SUBUNIT 2"/>
    <property type="match status" value="1"/>
</dbReference>
<dbReference type="Gene3D" id="1.10.10.520">
    <property type="entry name" value="Ubiquitin activating enzymes (Uba3). Chain: B, domain 2"/>
    <property type="match status" value="1"/>
</dbReference>